<evidence type="ECO:0008006" key="5">
    <source>
        <dbReference type="Google" id="ProtNLM"/>
    </source>
</evidence>
<dbReference type="OrthoDB" id="5809921at2"/>
<protein>
    <recommendedName>
        <fullName evidence="5">Outer surface protein</fullName>
    </recommendedName>
</protein>
<dbReference type="AlphaFoldDB" id="A0A1H2QKN4"/>
<dbReference type="SUPFAM" id="SSF50891">
    <property type="entry name" value="Cyclophilin-like"/>
    <property type="match status" value="1"/>
</dbReference>
<dbReference type="PANTHER" id="PTHR38435:SF2">
    <property type="entry name" value="DUF871 DOMAIN-CONTAINING PROTEIN"/>
    <property type="match status" value="1"/>
</dbReference>
<name>A0A1H2QKN4_9FIRM</name>
<dbReference type="InterPro" id="IPR008589">
    <property type="entry name" value="MupG"/>
</dbReference>
<keyword evidence="4" id="KW-1185">Reference proteome</keyword>
<evidence type="ECO:0000259" key="2">
    <source>
        <dbReference type="Pfam" id="PF19200"/>
    </source>
</evidence>
<accession>A0A1H2QKN4</accession>
<dbReference type="SUPFAM" id="SSF51445">
    <property type="entry name" value="(Trans)glycosidases"/>
    <property type="match status" value="1"/>
</dbReference>
<dbReference type="InterPro" id="IPR043797">
    <property type="entry name" value="MupG_N"/>
</dbReference>
<feature type="domain" description="6-phospho-N-acetylmuramidase N-terminal" evidence="2">
    <location>
        <begin position="5"/>
        <end position="226"/>
    </location>
</feature>
<evidence type="ECO:0000259" key="1">
    <source>
        <dbReference type="Pfam" id="PF05913"/>
    </source>
</evidence>
<dbReference type="InterPro" id="IPR017853">
    <property type="entry name" value="GH"/>
</dbReference>
<dbReference type="Gene3D" id="2.40.100.10">
    <property type="entry name" value="Cyclophilin-like"/>
    <property type="match status" value="1"/>
</dbReference>
<dbReference type="Pfam" id="PF05913">
    <property type="entry name" value="MupG_C"/>
    <property type="match status" value="1"/>
</dbReference>
<dbReference type="EMBL" id="FNNG01000001">
    <property type="protein sequence ID" value="SDW07716.1"/>
    <property type="molecule type" value="Genomic_DNA"/>
</dbReference>
<organism evidence="3 4">
    <name type="scientific">Tepidimicrobium xylanilyticum</name>
    <dbReference type="NCBI Taxonomy" id="1123352"/>
    <lineage>
        <taxon>Bacteria</taxon>
        <taxon>Bacillati</taxon>
        <taxon>Bacillota</taxon>
        <taxon>Tissierellia</taxon>
        <taxon>Tissierellales</taxon>
        <taxon>Tepidimicrobiaceae</taxon>
        <taxon>Tepidimicrobium</taxon>
    </lineage>
</organism>
<dbReference type="Proteomes" id="UP000198828">
    <property type="component" value="Unassembled WGS sequence"/>
</dbReference>
<proteinExistence type="predicted"/>
<dbReference type="Pfam" id="PF19200">
    <property type="entry name" value="MupG_N"/>
    <property type="match status" value="1"/>
</dbReference>
<evidence type="ECO:0000313" key="4">
    <source>
        <dbReference type="Proteomes" id="UP000198828"/>
    </source>
</evidence>
<evidence type="ECO:0000313" key="3">
    <source>
        <dbReference type="EMBL" id="SDW07716.1"/>
    </source>
</evidence>
<dbReference type="PANTHER" id="PTHR38435">
    <property type="match status" value="1"/>
</dbReference>
<dbReference type="Gene3D" id="3.20.20.70">
    <property type="entry name" value="Aldolase class I"/>
    <property type="match status" value="1"/>
</dbReference>
<gene>
    <name evidence="3" type="ORF">SAMN05660923_00171</name>
</gene>
<reference evidence="3 4" key="1">
    <citation type="submission" date="2016-10" db="EMBL/GenBank/DDBJ databases">
        <authorList>
            <person name="de Groot N.N."/>
        </authorList>
    </citation>
    <scope>NUCLEOTIDE SEQUENCE [LARGE SCALE GENOMIC DNA]</scope>
    <source>
        <strain evidence="3 4">DSM 23310</strain>
    </source>
</reference>
<dbReference type="RefSeq" id="WP_093749903.1">
    <property type="nucleotide sequence ID" value="NZ_BSYN01000001.1"/>
</dbReference>
<sequence length="350" mass="40975">MLNRFGLSVYLSTFDIQKEMLEQYVGSGYFVFTSFHMQEEFNSMEDYFQKAVKMCKWLNERNFKIIGDVSSKTLEFFKYHSIVEFAKDMGIDILRLDYGFSQEEILEIAKEYPISFNPSTEDEVMAKKILDISTIVYGLHNFYPRPETGLDPEDFYIINDGLKKLGIKTLAFIPGDEMKRGPIYEGLPTLEKHRKISPYVAFLDLVVNYGVDAVFVGDVKISKFEGKLITDYIKEGIINIPVKFLPEYEYLYDKVFTIRPDSPRSLMRLQESREYGTPGELKEPFNCIPRKRGSITMDNIKYKRYSGEIQILRQNFSRDDRVNVIGKVHDDYLDIMECIKNRDKIKFIKL</sequence>
<feature type="domain" description="6-phospho-N-acetylmuramidase C-terminal" evidence="1">
    <location>
        <begin position="247"/>
        <end position="347"/>
    </location>
</feature>
<dbReference type="InterPro" id="IPR013785">
    <property type="entry name" value="Aldolase_TIM"/>
</dbReference>
<dbReference type="InterPro" id="IPR043894">
    <property type="entry name" value="MupG_C"/>
</dbReference>
<dbReference type="InterPro" id="IPR029000">
    <property type="entry name" value="Cyclophilin-like_dom_sf"/>
</dbReference>